<accession>A0A0X8JQL6</accession>
<keyword evidence="1" id="KW-0175">Coiled coil</keyword>
<organism evidence="3 4">
    <name type="scientific">Desulfomicrobium orale DSM 12838</name>
    <dbReference type="NCBI Taxonomy" id="888061"/>
    <lineage>
        <taxon>Bacteria</taxon>
        <taxon>Pseudomonadati</taxon>
        <taxon>Thermodesulfobacteriota</taxon>
        <taxon>Desulfovibrionia</taxon>
        <taxon>Desulfovibrionales</taxon>
        <taxon>Desulfomicrobiaceae</taxon>
        <taxon>Desulfomicrobium</taxon>
    </lineage>
</organism>
<dbReference type="PANTHER" id="PTHR39555:SF1">
    <property type="entry name" value="TYPE IV PILUS INNER MEMBRANE COMPONENT PILO"/>
    <property type="match status" value="1"/>
</dbReference>
<evidence type="ECO:0000256" key="1">
    <source>
        <dbReference type="SAM" id="Coils"/>
    </source>
</evidence>
<evidence type="ECO:0000313" key="3">
    <source>
        <dbReference type="EMBL" id="AMD93167.1"/>
    </source>
</evidence>
<dbReference type="InterPro" id="IPR007445">
    <property type="entry name" value="PilO"/>
</dbReference>
<keyword evidence="2" id="KW-1133">Transmembrane helix</keyword>
<dbReference type="Proteomes" id="UP000063964">
    <property type="component" value="Chromosome"/>
</dbReference>
<gene>
    <name evidence="3" type="ORF">AXF15_08690</name>
</gene>
<dbReference type="Gene3D" id="3.30.70.60">
    <property type="match status" value="1"/>
</dbReference>
<keyword evidence="2" id="KW-0472">Membrane</keyword>
<dbReference type="STRING" id="888061.AXF15_08690"/>
<dbReference type="GO" id="GO:0043107">
    <property type="term" value="P:type IV pilus-dependent motility"/>
    <property type="evidence" value="ECO:0007669"/>
    <property type="project" value="InterPro"/>
</dbReference>
<dbReference type="AlphaFoldDB" id="A0A0X8JQL6"/>
<reference evidence="4" key="1">
    <citation type="submission" date="2016-02" db="EMBL/GenBank/DDBJ databases">
        <authorList>
            <person name="Holder M.E."/>
            <person name="Ajami N.J."/>
            <person name="Petrosino J.F."/>
        </authorList>
    </citation>
    <scope>NUCLEOTIDE SEQUENCE [LARGE SCALE GENOMIC DNA]</scope>
    <source>
        <strain evidence="4">DSM 12838</strain>
    </source>
</reference>
<evidence type="ECO:0000313" key="4">
    <source>
        <dbReference type="Proteomes" id="UP000063964"/>
    </source>
</evidence>
<dbReference type="EMBL" id="CP014230">
    <property type="protein sequence ID" value="AMD93167.1"/>
    <property type="molecule type" value="Genomic_DNA"/>
</dbReference>
<proteinExistence type="predicted"/>
<feature type="coiled-coil region" evidence="1">
    <location>
        <begin position="38"/>
        <end position="82"/>
    </location>
</feature>
<keyword evidence="4" id="KW-1185">Reference proteome</keyword>
<dbReference type="PANTHER" id="PTHR39555">
    <property type="entry name" value="FIMBRIAL ASSEMBLY PROTEIN PILO-LIKE PROTEIN-RELATED"/>
    <property type="match status" value="1"/>
</dbReference>
<protein>
    <recommendedName>
        <fullName evidence="5">Pilus assembly protein PilO</fullName>
    </recommendedName>
</protein>
<evidence type="ECO:0008006" key="5">
    <source>
        <dbReference type="Google" id="ProtNLM"/>
    </source>
</evidence>
<name>A0A0X8JQL6_9BACT</name>
<evidence type="ECO:0000256" key="2">
    <source>
        <dbReference type="SAM" id="Phobius"/>
    </source>
</evidence>
<dbReference type="RefSeq" id="WP_066606121.1">
    <property type="nucleotide sequence ID" value="NZ_CP014230.1"/>
</dbReference>
<dbReference type="Pfam" id="PF04350">
    <property type="entry name" value="PilO"/>
    <property type="match status" value="1"/>
</dbReference>
<keyword evidence="2" id="KW-0812">Transmembrane</keyword>
<dbReference type="InterPro" id="IPR014717">
    <property type="entry name" value="Transl_elong_EF1B/ribsomal_bS6"/>
</dbReference>
<feature type="transmembrane region" description="Helical" evidence="2">
    <location>
        <begin position="20"/>
        <end position="38"/>
    </location>
</feature>
<dbReference type="KEGG" id="doa:AXF15_08690"/>
<sequence length="210" mass="24190">MDNKSISRKFSELSSTHKVLLFLIIVCCACGAYWYAILDDKLTEIAQLAQTSEKLDQDIERYKTLVAKLPELEQSLSAQKKELYYAMTLLPEDARALESLLASFEKLGRDEHVEFVLFQPGPEQQADFYATRTVQLQISGTFHRLLTYFDRLSRLDRLVTIQDVTFSPVSDLSPTEKYLNVNLVLQVYRALTEAEIKAREEQQKQAENKK</sequence>
<dbReference type="OrthoDB" id="5502253at2"/>
<dbReference type="GO" id="GO:0043683">
    <property type="term" value="P:type IV pilus assembly"/>
    <property type="evidence" value="ECO:0007669"/>
    <property type="project" value="InterPro"/>
</dbReference>